<proteinExistence type="predicted"/>
<name>A0ACC1K9X8_9FUNG</name>
<gene>
    <name evidence="1" type="ORF">GGI18_004219</name>
</gene>
<protein>
    <submittedName>
        <fullName evidence="1">Uncharacterized protein</fullName>
    </submittedName>
</protein>
<keyword evidence="2" id="KW-1185">Reference proteome</keyword>
<sequence>MSAPPPNLTGAPNAGTWQAAVSENVRNNNLLQLCGTLFHNQTETQRATIIHSMRQYEKELFATAKSSQEYVTQLNGRVAAVAQRLQLMQAAQQQAPVANPAISMLQTPQFSIPAAAPPAAQPPQTNAQASLARVTDVIQNPENYSLQDILQALQVLQGQMHASNNKPMLENIIKRLFLEYQSRLQQQTQGQQPQQQAQAQVQAAMRQQQQQQQQAQAQLQQQQHQAQFQLQQRQQVQQQQQPLPPQAQQQQQQLQMYMLQQQQQQQQQAAAAASAQPARPPTDASHSPPEGYQLWRQTYPKHTRPFTYNGNTLSLNLVSAYMAQKQLIARGDNQNATALSSIIQEVASACQQEVGHQLTKEIIQLLEQEATQNSAATGHPTPSQAPAVPAPDSRITPTMSNAAHPPQAAMQGNNMTSPAMAMGAMPGGQVQQALPATVSRKSVSAKSSPSVANAKPKKKSQSPRTATKARKASPPKPSPVAAT</sequence>
<feature type="non-terminal residue" evidence="1">
    <location>
        <position position="483"/>
    </location>
</feature>
<accession>A0ACC1K9X8</accession>
<comment type="caution">
    <text evidence="1">The sequence shown here is derived from an EMBL/GenBank/DDBJ whole genome shotgun (WGS) entry which is preliminary data.</text>
</comment>
<organism evidence="1 2">
    <name type="scientific">Coemansia linderi</name>
    <dbReference type="NCBI Taxonomy" id="2663919"/>
    <lineage>
        <taxon>Eukaryota</taxon>
        <taxon>Fungi</taxon>
        <taxon>Fungi incertae sedis</taxon>
        <taxon>Zoopagomycota</taxon>
        <taxon>Kickxellomycotina</taxon>
        <taxon>Kickxellomycetes</taxon>
        <taxon>Kickxellales</taxon>
        <taxon>Kickxellaceae</taxon>
        <taxon>Coemansia</taxon>
    </lineage>
</organism>
<evidence type="ECO:0000313" key="1">
    <source>
        <dbReference type="EMBL" id="KAJ2777303.1"/>
    </source>
</evidence>
<dbReference type="Proteomes" id="UP001140066">
    <property type="component" value="Unassembled WGS sequence"/>
</dbReference>
<evidence type="ECO:0000313" key="2">
    <source>
        <dbReference type="Proteomes" id="UP001140066"/>
    </source>
</evidence>
<dbReference type="EMBL" id="JANBUK010001830">
    <property type="protein sequence ID" value="KAJ2777303.1"/>
    <property type="molecule type" value="Genomic_DNA"/>
</dbReference>
<reference evidence="1" key="1">
    <citation type="submission" date="2022-07" db="EMBL/GenBank/DDBJ databases">
        <title>Phylogenomic reconstructions and comparative analyses of Kickxellomycotina fungi.</title>
        <authorList>
            <person name="Reynolds N.K."/>
            <person name="Stajich J.E."/>
            <person name="Barry K."/>
            <person name="Grigoriev I.V."/>
            <person name="Crous P."/>
            <person name="Smith M.E."/>
        </authorList>
    </citation>
    <scope>NUCLEOTIDE SEQUENCE</scope>
    <source>
        <strain evidence="1">BCRC 34191</strain>
    </source>
</reference>